<evidence type="ECO:0000256" key="1">
    <source>
        <dbReference type="ARBA" id="ARBA00004651"/>
    </source>
</evidence>
<evidence type="ECO:0000256" key="8">
    <source>
        <dbReference type="SAM" id="Phobius"/>
    </source>
</evidence>
<feature type="transmembrane region" description="Helical" evidence="8">
    <location>
        <begin position="47"/>
        <end position="64"/>
    </location>
</feature>
<feature type="transmembrane region" description="Helical" evidence="8">
    <location>
        <begin position="165"/>
        <end position="196"/>
    </location>
</feature>
<feature type="transmembrane region" description="Helical" evidence="8">
    <location>
        <begin position="101"/>
        <end position="120"/>
    </location>
</feature>
<feature type="transmembrane region" description="Helical" evidence="8">
    <location>
        <begin position="266"/>
        <end position="285"/>
    </location>
</feature>
<dbReference type="InterPro" id="IPR000522">
    <property type="entry name" value="ABC_transptr_permease_BtuC"/>
</dbReference>
<feature type="transmembrane region" description="Helical" evidence="8">
    <location>
        <begin position="132"/>
        <end position="153"/>
    </location>
</feature>
<evidence type="ECO:0000256" key="3">
    <source>
        <dbReference type="ARBA" id="ARBA00022448"/>
    </source>
</evidence>
<feature type="transmembrane region" description="Helical" evidence="8">
    <location>
        <begin position="291"/>
        <end position="311"/>
    </location>
</feature>
<dbReference type="EMBL" id="DTLI01000118">
    <property type="protein sequence ID" value="HHS52106.1"/>
    <property type="molecule type" value="Genomic_DNA"/>
</dbReference>
<evidence type="ECO:0000256" key="7">
    <source>
        <dbReference type="ARBA" id="ARBA00023136"/>
    </source>
</evidence>
<dbReference type="PANTHER" id="PTHR30472:SF25">
    <property type="entry name" value="ABC TRANSPORTER PERMEASE PROTEIN MJ0876-RELATED"/>
    <property type="match status" value="1"/>
</dbReference>
<evidence type="ECO:0000256" key="6">
    <source>
        <dbReference type="ARBA" id="ARBA00022989"/>
    </source>
</evidence>
<evidence type="ECO:0000256" key="5">
    <source>
        <dbReference type="ARBA" id="ARBA00022692"/>
    </source>
</evidence>
<dbReference type="GO" id="GO:0005886">
    <property type="term" value="C:plasma membrane"/>
    <property type="evidence" value="ECO:0007669"/>
    <property type="project" value="UniProtKB-SubCell"/>
</dbReference>
<keyword evidence="7 8" id="KW-0472">Membrane</keyword>
<keyword evidence="4" id="KW-1003">Cell membrane</keyword>
<evidence type="ECO:0000256" key="2">
    <source>
        <dbReference type="ARBA" id="ARBA00007935"/>
    </source>
</evidence>
<dbReference type="Gene3D" id="1.10.3470.10">
    <property type="entry name" value="ABC transporter involved in vitamin B12 uptake, BtuC"/>
    <property type="match status" value="1"/>
</dbReference>
<keyword evidence="5 8" id="KW-0812">Transmembrane</keyword>
<comment type="subcellular location">
    <subcellularLocation>
        <location evidence="1">Cell membrane</location>
        <topology evidence="1">Multi-pass membrane protein</topology>
    </subcellularLocation>
</comment>
<comment type="caution">
    <text evidence="9">The sequence shown here is derived from an EMBL/GenBank/DDBJ whole genome shotgun (WGS) entry which is preliminary data.</text>
</comment>
<protein>
    <submittedName>
        <fullName evidence="9">Iron ABC transporter permease</fullName>
    </submittedName>
</protein>
<reference evidence="9" key="1">
    <citation type="journal article" date="2020" name="mSystems">
        <title>Genome- and Community-Level Interaction Insights into Carbon Utilization and Element Cycling Functions of Hydrothermarchaeota in Hydrothermal Sediment.</title>
        <authorList>
            <person name="Zhou Z."/>
            <person name="Liu Y."/>
            <person name="Xu W."/>
            <person name="Pan J."/>
            <person name="Luo Z.H."/>
            <person name="Li M."/>
        </authorList>
    </citation>
    <scope>NUCLEOTIDE SEQUENCE [LARGE SCALE GENOMIC DNA]</scope>
    <source>
        <strain evidence="9">SpSt-876</strain>
    </source>
</reference>
<keyword evidence="6 8" id="KW-1133">Transmembrane helix</keyword>
<organism evidence="9">
    <name type="scientific">candidate division WOR-3 bacterium</name>
    <dbReference type="NCBI Taxonomy" id="2052148"/>
    <lineage>
        <taxon>Bacteria</taxon>
        <taxon>Bacteria division WOR-3</taxon>
    </lineage>
</organism>
<evidence type="ECO:0000313" key="9">
    <source>
        <dbReference type="EMBL" id="HHS52106.1"/>
    </source>
</evidence>
<gene>
    <name evidence="9" type="ORF">ENW73_04480</name>
</gene>
<dbReference type="Pfam" id="PF01032">
    <property type="entry name" value="FecCD"/>
    <property type="match status" value="1"/>
</dbReference>
<evidence type="ECO:0000256" key="4">
    <source>
        <dbReference type="ARBA" id="ARBA00022475"/>
    </source>
</evidence>
<dbReference type="SUPFAM" id="SSF81345">
    <property type="entry name" value="ABC transporter involved in vitamin B12 uptake, BtuC"/>
    <property type="match status" value="1"/>
</dbReference>
<comment type="similarity">
    <text evidence="2">Belongs to the binding-protein-dependent transport system permease family. FecCD subfamily.</text>
</comment>
<accession>A0A7C6A9L4</accession>
<dbReference type="GO" id="GO:0022857">
    <property type="term" value="F:transmembrane transporter activity"/>
    <property type="evidence" value="ECO:0007669"/>
    <property type="project" value="InterPro"/>
</dbReference>
<dbReference type="InterPro" id="IPR037294">
    <property type="entry name" value="ABC_BtuC-like"/>
</dbReference>
<sequence length="315" mass="33961">MQKTLRLGWLWLTLLLIIAIVSSFVFGPTGFKITALAIPLTIRLPRVLLGIFAGGVLSLVGAVLQGLLQNPLVDPYTLGVASGAAFGTSIGLLFGTKTTSLVLIFSFLFALLTIILVYSVSRIKGRITKTGLVLAGVITSFLFSSLTMLAMVFSRKPLTQTIYLLMGHLGIIFTPANLILFIIAGILACALSIYLFSYWRSLDILATNEEAAASLGVDARKITQEIFIISSLLVALVVSLCGSISFVGLIVPHIIRLVFGPNHRRLIPYSFLLGAGLLLLADIIARTIAPIELPLSIITALFGVPFFIYLLKTRL</sequence>
<feature type="transmembrane region" description="Helical" evidence="8">
    <location>
        <begin position="6"/>
        <end position="26"/>
    </location>
</feature>
<feature type="transmembrane region" description="Helical" evidence="8">
    <location>
        <begin position="76"/>
        <end position="94"/>
    </location>
</feature>
<name>A0A7C6A9L4_UNCW3</name>
<dbReference type="CDD" id="cd06550">
    <property type="entry name" value="TM_ABC_iron-siderophores_like"/>
    <property type="match status" value="1"/>
</dbReference>
<dbReference type="AlphaFoldDB" id="A0A7C6A9L4"/>
<dbReference type="PANTHER" id="PTHR30472">
    <property type="entry name" value="FERRIC ENTEROBACTIN TRANSPORT SYSTEM PERMEASE PROTEIN"/>
    <property type="match status" value="1"/>
</dbReference>
<feature type="transmembrane region" description="Helical" evidence="8">
    <location>
        <begin position="226"/>
        <end position="254"/>
    </location>
</feature>
<proteinExistence type="inferred from homology"/>
<keyword evidence="3" id="KW-0813">Transport</keyword>